<reference evidence="3" key="2">
    <citation type="journal article" date="2021" name="World Allergy Organ. J.">
        <title>Chromosome-level assembly of Dermatophagoides farinae genome and transcriptome reveals two novel allergens Der f 37 and Der f 39.</title>
        <authorList>
            <person name="Chen J."/>
            <person name="Cai Z."/>
            <person name="Fan D."/>
            <person name="Hu J."/>
            <person name="Hou Y."/>
            <person name="He Y."/>
            <person name="Zhang Z."/>
            <person name="Zhao Z."/>
            <person name="Gao P."/>
            <person name="Hu W."/>
            <person name="Sun J."/>
            <person name="Li J."/>
            <person name="Ji K."/>
        </authorList>
    </citation>
    <scope>NUCLEOTIDE SEQUENCE</scope>
    <source>
        <strain evidence="3">JKM2019</strain>
    </source>
</reference>
<organism evidence="3">
    <name type="scientific">Dermatophagoides farinae</name>
    <name type="common">American house dust mite</name>
    <dbReference type="NCBI Taxonomy" id="6954"/>
    <lineage>
        <taxon>Eukaryota</taxon>
        <taxon>Metazoa</taxon>
        <taxon>Ecdysozoa</taxon>
        <taxon>Arthropoda</taxon>
        <taxon>Chelicerata</taxon>
        <taxon>Arachnida</taxon>
        <taxon>Acari</taxon>
        <taxon>Acariformes</taxon>
        <taxon>Sarcoptiformes</taxon>
        <taxon>Astigmata</taxon>
        <taxon>Psoroptidia</taxon>
        <taxon>Analgoidea</taxon>
        <taxon>Pyroglyphidae</taxon>
        <taxon>Dermatophagoidinae</taxon>
        <taxon>Dermatophagoides</taxon>
    </lineage>
</organism>
<accession>A0A9D4NS66</accession>
<sequence>MATSTDFYEIALQRKRQHGCTLISILFMAIIITMLIIFNKEVFDYWHSIMDPYYYPPEWDNNQMAIMMMNNGDENNNQDYTYDDYIQLQQENVDYQMNRLLNNGNNNKQQRPTMKSPKCL</sequence>
<keyword evidence="2" id="KW-1133">Transmembrane helix</keyword>
<protein>
    <submittedName>
        <fullName evidence="3">Uncharacterized protein</fullName>
    </submittedName>
</protein>
<dbReference type="AlphaFoldDB" id="A0A9D4NS66"/>
<comment type="caution">
    <text evidence="3">The sequence shown here is derived from an EMBL/GenBank/DDBJ whole genome shotgun (WGS) entry which is preliminary data.</text>
</comment>
<keyword evidence="2" id="KW-0472">Membrane</keyword>
<keyword evidence="2" id="KW-0812">Transmembrane</keyword>
<proteinExistence type="predicted"/>
<evidence type="ECO:0000256" key="1">
    <source>
        <dbReference type="SAM" id="MobiDB-lite"/>
    </source>
</evidence>
<evidence type="ECO:0000256" key="2">
    <source>
        <dbReference type="SAM" id="Phobius"/>
    </source>
</evidence>
<dbReference type="EMBL" id="SDOV01000009">
    <property type="protein sequence ID" value="KAH7637218.1"/>
    <property type="molecule type" value="Genomic_DNA"/>
</dbReference>
<feature type="region of interest" description="Disordered" evidence="1">
    <location>
        <begin position="99"/>
        <end position="120"/>
    </location>
</feature>
<name>A0A9D4NS66_DERFA</name>
<reference evidence="3" key="1">
    <citation type="submission" date="2020-06" db="EMBL/GenBank/DDBJ databases">
        <authorList>
            <person name="Ji K."/>
            <person name="Li J."/>
        </authorList>
    </citation>
    <scope>NUCLEOTIDE SEQUENCE</scope>
    <source>
        <strain evidence="3">JKM2019</strain>
        <tissue evidence="3">Whole body</tissue>
    </source>
</reference>
<evidence type="ECO:0000313" key="3">
    <source>
        <dbReference type="EMBL" id="KAH7637218.1"/>
    </source>
</evidence>
<feature type="transmembrane region" description="Helical" evidence="2">
    <location>
        <begin position="20"/>
        <end position="38"/>
    </location>
</feature>
<gene>
    <name evidence="3" type="ORF">HUG17_7424</name>
</gene>
<dbReference type="Proteomes" id="UP000828236">
    <property type="component" value="Unassembled WGS sequence"/>
</dbReference>